<dbReference type="InterPro" id="IPR012132">
    <property type="entry name" value="GMC_OxRdtase"/>
</dbReference>
<dbReference type="Pfam" id="PF00732">
    <property type="entry name" value="GMC_oxred_N"/>
    <property type="match status" value="1"/>
</dbReference>
<evidence type="ECO:0000256" key="3">
    <source>
        <dbReference type="ARBA" id="ARBA00022827"/>
    </source>
</evidence>
<evidence type="ECO:0000313" key="5">
    <source>
        <dbReference type="EMBL" id="CAG7827489.1"/>
    </source>
</evidence>
<evidence type="ECO:0000313" key="6">
    <source>
        <dbReference type="Proteomes" id="UP000708208"/>
    </source>
</evidence>
<keyword evidence="6" id="KW-1185">Reference proteome</keyword>
<dbReference type="OrthoDB" id="269227at2759"/>
<dbReference type="GO" id="GO:0050660">
    <property type="term" value="F:flavin adenine dinucleotide binding"/>
    <property type="evidence" value="ECO:0007669"/>
    <property type="project" value="InterPro"/>
</dbReference>
<dbReference type="PANTHER" id="PTHR11552">
    <property type="entry name" value="GLUCOSE-METHANOL-CHOLINE GMC OXIDOREDUCTASE"/>
    <property type="match status" value="1"/>
</dbReference>
<dbReference type="AlphaFoldDB" id="A0A8J2PL11"/>
<dbReference type="InterPro" id="IPR000172">
    <property type="entry name" value="GMC_OxRdtase_N"/>
</dbReference>
<comment type="caution">
    <text evidence="5">The sequence shown here is derived from an EMBL/GenBank/DDBJ whole genome shotgun (WGS) entry which is preliminary data.</text>
</comment>
<dbReference type="GO" id="GO:0016614">
    <property type="term" value="F:oxidoreductase activity, acting on CH-OH group of donors"/>
    <property type="evidence" value="ECO:0007669"/>
    <property type="project" value="InterPro"/>
</dbReference>
<feature type="domain" description="Glucose-methanol-choline oxidoreductase N-terminal" evidence="4">
    <location>
        <begin position="15"/>
        <end position="105"/>
    </location>
</feature>
<evidence type="ECO:0000256" key="2">
    <source>
        <dbReference type="ARBA" id="ARBA00022630"/>
    </source>
</evidence>
<dbReference type="Proteomes" id="UP000708208">
    <property type="component" value="Unassembled WGS sequence"/>
</dbReference>
<proteinExistence type="predicted"/>
<sequence length="120" mass="13671">MENYEGAFPNHYFHGRNGPLHIEKPPFIPMREEWLAAGKEIGLEVKDPNGFQSQSVFPYDYTIKQGTHFSTHRAYLYPALGRPNLRVITYAHVEKIIFDGKNNAVAEVDPTVSLALRAEQ</sequence>
<dbReference type="EMBL" id="CAJVCH010543752">
    <property type="protein sequence ID" value="CAG7827489.1"/>
    <property type="molecule type" value="Genomic_DNA"/>
</dbReference>
<gene>
    <name evidence="5" type="ORF">AFUS01_LOCUS37477</name>
</gene>
<protein>
    <recommendedName>
        <fullName evidence="4">Glucose-methanol-choline oxidoreductase N-terminal domain-containing protein</fullName>
    </recommendedName>
</protein>
<accession>A0A8J2PL11</accession>
<evidence type="ECO:0000256" key="1">
    <source>
        <dbReference type="ARBA" id="ARBA00001974"/>
    </source>
</evidence>
<reference evidence="5" key="1">
    <citation type="submission" date="2021-06" db="EMBL/GenBank/DDBJ databases">
        <authorList>
            <person name="Hodson N. C."/>
            <person name="Mongue J. A."/>
            <person name="Jaron S. K."/>
        </authorList>
    </citation>
    <scope>NUCLEOTIDE SEQUENCE</scope>
</reference>
<name>A0A8J2PL11_9HEXA</name>
<keyword evidence="2" id="KW-0285">Flavoprotein</keyword>
<keyword evidence="3" id="KW-0274">FAD</keyword>
<comment type="cofactor">
    <cofactor evidence="1">
        <name>FAD</name>
        <dbReference type="ChEBI" id="CHEBI:57692"/>
    </cofactor>
</comment>
<organism evidence="5 6">
    <name type="scientific">Allacma fusca</name>
    <dbReference type="NCBI Taxonomy" id="39272"/>
    <lineage>
        <taxon>Eukaryota</taxon>
        <taxon>Metazoa</taxon>
        <taxon>Ecdysozoa</taxon>
        <taxon>Arthropoda</taxon>
        <taxon>Hexapoda</taxon>
        <taxon>Collembola</taxon>
        <taxon>Symphypleona</taxon>
        <taxon>Sminthuridae</taxon>
        <taxon>Allacma</taxon>
    </lineage>
</organism>
<evidence type="ECO:0000259" key="4">
    <source>
        <dbReference type="Pfam" id="PF00732"/>
    </source>
</evidence>
<dbReference type="PANTHER" id="PTHR11552:SF147">
    <property type="entry name" value="CHOLINE DEHYDROGENASE, MITOCHONDRIAL"/>
    <property type="match status" value="1"/>
</dbReference>